<gene>
    <name evidence="3" type="ORF">L1049_016405</name>
</gene>
<dbReference type="Pfam" id="PF00069">
    <property type="entry name" value="Pkinase"/>
    <property type="match status" value="1"/>
</dbReference>
<keyword evidence="1" id="KW-0067">ATP-binding</keyword>
<dbReference type="PROSITE" id="PS50011">
    <property type="entry name" value="PROTEIN_KINASE_DOM"/>
    <property type="match status" value="1"/>
</dbReference>
<evidence type="ECO:0000313" key="4">
    <source>
        <dbReference type="Proteomes" id="UP001415857"/>
    </source>
</evidence>
<keyword evidence="1" id="KW-0547">Nucleotide-binding</keyword>
<dbReference type="GO" id="GO:0004672">
    <property type="term" value="F:protein kinase activity"/>
    <property type="evidence" value="ECO:0007669"/>
    <property type="project" value="InterPro"/>
</dbReference>
<dbReference type="InterPro" id="IPR000719">
    <property type="entry name" value="Prot_kinase_dom"/>
</dbReference>
<dbReference type="PANTHER" id="PTHR48011">
    <property type="entry name" value="CCR4-NOT TRANSCRIPTIONAL COMPLEX SUBUNIT CAF120-RELATED"/>
    <property type="match status" value="1"/>
</dbReference>
<dbReference type="GO" id="GO:0007165">
    <property type="term" value="P:signal transduction"/>
    <property type="evidence" value="ECO:0007669"/>
    <property type="project" value="TreeGrafter"/>
</dbReference>
<organism evidence="3 4">
    <name type="scientific">Liquidambar formosana</name>
    <name type="common">Formosan gum</name>
    <dbReference type="NCBI Taxonomy" id="63359"/>
    <lineage>
        <taxon>Eukaryota</taxon>
        <taxon>Viridiplantae</taxon>
        <taxon>Streptophyta</taxon>
        <taxon>Embryophyta</taxon>
        <taxon>Tracheophyta</taxon>
        <taxon>Spermatophyta</taxon>
        <taxon>Magnoliopsida</taxon>
        <taxon>eudicotyledons</taxon>
        <taxon>Gunneridae</taxon>
        <taxon>Pentapetalae</taxon>
        <taxon>Saxifragales</taxon>
        <taxon>Altingiaceae</taxon>
        <taxon>Liquidambar</taxon>
    </lineage>
</organism>
<dbReference type="InterPro" id="IPR052751">
    <property type="entry name" value="Plant_MAPKKK"/>
</dbReference>
<evidence type="ECO:0000259" key="2">
    <source>
        <dbReference type="PROSITE" id="PS50011"/>
    </source>
</evidence>
<dbReference type="EMBL" id="JBBPBK010000003">
    <property type="protein sequence ID" value="KAK9287960.1"/>
    <property type="molecule type" value="Genomic_DNA"/>
</dbReference>
<evidence type="ECO:0000313" key="3">
    <source>
        <dbReference type="EMBL" id="KAK9287960.1"/>
    </source>
</evidence>
<dbReference type="PROSITE" id="PS51257">
    <property type="entry name" value="PROKAR_LIPOPROTEIN"/>
    <property type="match status" value="1"/>
</dbReference>
<accession>A0AAP0S6A8</accession>
<dbReference type="SUPFAM" id="SSF56112">
    <property type="entry name" value="Protein kinase-like (PK-like)"/>
    <property type="match status" value="1"/>
</dbReference>
<keyword evidence="4" id="KW-1185">Reference proteome</keyword>
<dbReference type="Gene3D" id="1.10.510.10">
    <property type="entry name" value="Transferase(Phosphotransferase) domain 1"/>
    <property type="match status" value="1"/>
</dbReference>
<dbReference type="InterPro" id="IPR017441">
    <property type="entry name" value="Protein_kinase_ATP_BS"/>
</dbReference>
<name>A0AAP0S6A8_LIQFO</name>
<feature type="binding site" evidence="1">
    <location>
        <position position="53"/>
    </location>
    <ligand>
        <name>ATP</name>
        <dbReference type="ChEBI" id="CHEBI:30616"/>
    </ligand>
</feature>
<feature type="domain" description="Protein kinase" evidence="2">
    <location>
        <begin position="17"/>
        <end position="137"/>
    </location>
</feature>
<reference evidence="3 4" key="1">
    <citation type="journal article" date="2024" name="Plant J.">
        <title>Genome sequences and population genomics reveal climatic adaptation and genomic divergence between two closely related sweetgum species.</title>
        <authorList>
            <person name="Xu W.Q."/>
            <person name="Ren C.Q."/>
            <person name="Zhang X.Y."/>
            <person name="Comes H.P."/>
            <person name="Liu X.H."/>
            <person name="Li Y.G."/>
            <person name="Kettle C.J."/>
            <person name="Jalonen R."/>
            <person name="Gaisberger H."/>
            <person name="Ma Y.Z."/>
            <person name="Qiu Y.X."/>
        </authorList>
    </citation>
    <scope>NUCLEOTIDE SEQUENCE [LARGE SCALE GENOMIC DNA]</scope>
    <source>
        <strain evidence="3">Hangzhou</strain>
    </source>
</reference>
<dbReference type="Proteomes" id="UP001415857">
    <property type="component" value="Unassembled WGS sequence"/>
</dbReference>
<dbReference type="PROSITE" id="PS00107">
    <property type="entry name" value="PROTEIN_KINASE_ATP"/>
    <property type="match status" value="1"/>
</dbReference>
<sequence length="137" mass="15357">MKRKQEPQLHYGDGKTWLRGSMIGQGTFGCVYLATLKKPNSRYSYLPPTMAVKSAEVSVSASLQKEIEVLYNLQGCHHVVNCFAEEITSGEHGEMIYNLLLEYASGGTLADLIEKSDGCGLPEFVVRRYVRSMIQQY</sequence>
<proteinExistence type="predicted"/>
<dbReference type="GO" id="GO:0005524">
    <property type="term" value="F:ATP binding"/>
    <property type="evidence" value="ECO:0007669"/>
    <property type="project" value="UniProtKB-UniRule"/>
</dbReference>
<dbReference type="AlphaFoldDB" id="A0AAP0S6A8"/>
<comment type="caution">
    <text evidence="3">The sequence shown here is derived from an EMBL/GenBank/DDBJ whole genome shotgun (WGS) entry which is preliminary data.</text>
</comment>
<dbReference type="InterPro" id="IPR011009">
    <property type="entry name" value="Kinase-like_dom_sf"/>
</dbReference>
<evidence type="ECO:0000256" key="1">
    <source>
        <dbReference type="PROSITE-ProRule" id="PRU10141"/>
    </source>
</evidence>
<dbReference type="PANTHER" id="PTHR48011:SF56">
    <property type="entry name" value="PROTEIN KINASE DOMAIN-CONTAINING PROTEIN"/>
    <property type="match status" value="1"/>
</dbReference>
<protein>
    <recommendedName>
        <fullName evidence="2">Protein kinase domain-containing protein</fullName>
    </recommendedName>
</protein>